<dbReference type="Pfam" id="PF02899">
    <property type="entry name" value="Phage_int_SAM_1"/>
    <property type="match status" value="1"/>
</dbReference>
<feature type="chain" id="PRO_5005283770" evidence="4">
    <location>
        <begin position="20"/>
        <end position="317"/>
    </location>
</feature>
<protein>
    <submittedName>
        <fullName evidence="6">Tyrosine recombinase XerC</fullName>
    </submittedName>
</protein>
<organism evidence="6 7">
    <name type="scientific">Mycolicibacterium chlorophenolicum</name>
    <dbReference type="NCBI Taxonomy" id="37916"/>
    <lineage>
        <taxon>Bacteria</taxon>
        <taxon>Bacillati</taxon>
        <taxon>Actinomycetota</taxon>
        <taxon>Actinomycetes</taxon>
        <taxon>Mycobacteriales</taxon>
        <taxon>Mycobacteriaceae</taxon>
        <taxon>Mycolicibacterium</taxon>
    </lineage>
</organism>
<name>A0A0J6WJ30_9MYCO</name>
<evidence type="ECO:0000256" key="1">
    <source>
        <dbReference type="ARBA" id="ARBA00023125"/>
    </source>
</evidence>
<dbReference type="PATRIC" id="fig|37916.4.peg.1091"/>
<dbReference type="STRING" id="37916.MCHLDSM_01207"/>
<dbReference type="GeneID" id="29696834"/>
<dbReference type="Gene3D" id="1.10.150.130">
    <property type="match status" value="1"/>
</dbReference>
<dbReference type="InterPro" id="IPR004107">
    <property type="entry name" value="Integrase_SAM-like_N"/>
</dbReference>
<evidence type="ECO:0000313" key="6">
    <source>
        <dbReference type="EMBL" id="KMO82584.1"/>
    </source>
</evidence>
<dbReference type="GO" id="GO:0006310">
    <property type="term" value="P:DNA recombination"/>
    <property type="evidence" value="ECO:0007669"/>
    <property type="project" value="UniProtKB-KW"/>
</dbReference>
<dbReference type="Proteomes" id="UP000036513">
    <property type="component" value="Unassembled WGS sequence"/>
</dbReference>
<dbReference type="InterPro" id="IPR013762">
    <property type="entry name" value="Integrase-like_cat_sf"/>
</dbReference>
<dbReference type="Gene3D" id="1.10.443.10">
    <property type="entry name" value="Intergrase catalytic core"/>
    <property type="match status" value="1"/>
</dbReference>
<keyword evidence="2" id="KW-0233">DNA recombination</keyword>
<keyword evidence="1 3" id="KW-0238">DNA-binding</keyword>
<evidence type="ECO:0000256" key="2">
    <source>
        <dbReference type="ARBA" id="ARBA00023172"/>
    </source>
</evidence>
<keyword evidence="7" id="KW-1185">Reference proteome</keyword>
<dbReference type="PROSITE" id="PS51900">
    <property type="entry name" value="CB"/>
    <property type="match status" value="1"/>
</dbReference>
<dbReference type="SUPFAM" id="SSF56349">
    <property type="entry name" value="DNA breaking-rejoining enzymes"/>
    <property type="match status" value="1"/>
</dbReference>
<feature type="signal peptide" evidence="4">
    <location>
        <begin position="1"/>
        <end position="19"/>
    </location>
</feature>
<evidence type="ECO:0000259" key="5">
    <source>
        <dbReference type="PROSITE" id="PS51900"/>
    </source>
</evidence>
<dbReference type="GO" id="GO:0003677">
    <property type="term" value="F:DNA binding"/>
    <property type="evidence" value="ECO:0007669"/>
    <property type="project" value="UniProtKB-UniRule"/>
</dbReference>
<evidence type="ECO:0000313" key="7">
    <source>
        <dbReference type="Proteomes" id="UP000036513"/>
    </source>
</evidence>
<reference evidence="6 7" key="1">
    <citation type="journal article" date="2015" name="Genome Biol. Evol.">
        <title>Characterization of Three Mycobacterium spp. with Potential Use in Bioremediation by Genome Sequencing and Comparative Genomics.</title>
        <authorList>
            <person name="Das S."/>
            <person name="Pettersson B.M."/>
            <person name="Behra P.R."/>
            <person name="Ramesh M."/>
            <person name="Dasgupta S."/>
            <person name="Bhattacharya A."/>
            <person name="Kirsebom L.A."/>
        </authorList>
    </citation>
    <scope>NUCLEOTIDE SEQUENCE [LARGE SCALE GENOMIC DNA]</scope>
    <source>
        <strain evidence="6 7">DSM 43826</strain>
    </source>
</reference>
<gene>
    <name evidence="6" type="primary">xerC_5</name>
    <name evidence="6" type="ORF">MCHLDSM_01207</name>
</gene>
<dbReference type="InterPro" id="IPR044068">
    <property type="entry name" value="CB"/>
</dbReference>
<dbReference type="AlphaFoldDB" id="A0A0J6WJ30"/>
<accession>A0A0J6WJ30</accession>
<keyword evidence="4" id="KW-0732">Signal</keyword>
<comment type="caution">
    <text evidence="6">The sequence shown here is derived from an EMBL/GenBank/DDBJ whole genome shotgun (WGS) entry which is preliminary data.</text>
</comment>
<dbReference type="SMR" id="A0A0J6WJ30"/>
<evidence type="ECO:0000256" key="4">
    <source>
        <dbReference type="SAM" id="SignalP"/>
    </source>
</evidence>
<dbReference type="InterPro" id="IPR011010">
    <property type="entry name" value="DNA_brk_join_enz"/>
</dbReference>
<feature type="domain" description="Core-binding (CB)" evidence="5">
    <location>
        <begin position="25"/>
        <end position="113"/>
    </location>
</feature>
<sequence precursor="true">MLRPGVQLLLPLQWGPAMADGSLAAAVQAVTGAWIADGVLAAQTLDKFGLLIRRFSRFAAVHDVTTLAAVDHALVAKFVAAKGRTRHGVVSDAAVATMHNRRAALRAFFRTARRLRLTLDDPTIDIAVPARQSSCQRPLSEDEAALVRLFSERTAPTRHAATAALLLAGAHTSELGHITAADLDPQAATVWMHGSSKYRPRTLTLDRWSMRVLSERAAHLTRPLPSPKPSPVLCTGAGGSDAHKQARVCVTVREILSRAELSDDSGVRPASLTAFAARREFDRTGRIEDAARLIGSPSLDTTAALIGYHWHDRAGPL</sequence>
<dbReference type="EMBL" id="JYNL01000009">
    <property type="protein sequence ID" value="KMO82584.1"/>
    <property type="molecule type" value="Genomic_DNA"/>
</dbReference>
<dbReference type="RefSeq" id="WP_225332378.1">
    <property type="nucleotide sequence ID" value="NZ_JYNL01000009.1"/>
</dbReference>
<dbReference type="InterPro" id="IPR010998">
    <property type="entry name" value="Integrase_recombinase_N"/>
</dbReference>
<dbReference type="GO" id="GO:0015074">
    <property type="term" value="P:DNA integration"/>
    <property type="evidence" value="ECO:0007669"/>
    <property type="project" value="InterPro"/>
</dbReference>
<proteinExistence type="predicted"/>
<evidence type="ECO:0000256" key="3">
    <source>
        <dbReference type="PROSITE-ProRule" id="PRU01248"/>
    </source>
</evidence>